<dbReference type="PANTHER" id="PTHR42737:SF2">
    <property type="entry name" value="GLUTATHIONE REDUCTASE"/>
    <property type="match status" value="1"/>
</dbReference>
<feature type="region of interest" description="Disordered" evidence="22">
    <location>
        <begin position="606"/>
        <end position="625"/>
    </location>
</feature>
<evidence type="ECO:0000256" key="11">
    <source>
        <dbReference type="ARBA" id="ARBA00022741"/>
    </source>
</evidence>
<feature type="region of interest" description="Disordered" evidence="22">
    <location>
        <begin position="567"/>
        <end position="586"/>
    </location>
</feature>
<feature type="region of interest" description="Disordered" evidence="22">
    <location>
        <begin position="792"/>
        <end position="864"/>
    </location>
</feature>
<protein>
    <recommendedName>
        <fullName evidence="6 21">Glutathione reductase</fullName>
        <ecNumber evidence="5 21">1.8.1.7</ecNumber>
    </recommendedName>
</protein>
<dbReference type="NCBIfam" id="NF004776">
    <property type="entry name" value="PRK06116.1"/>
    <property type="match status" value="1"/>
</dbReference>
<dbReference type="InterPro" id="IPR046952">
    <property type="entry name" value="GSHR/TRXR-like"/>
</dbReference>
<dbReference type="OrthoDB" id="5956163at2759"/>
<keyword evidence="13 20" id="KW-0274">FAD</keyword>
<dbReference type="Gene3D" id="3.50.50.60">
    <property type="entry name" value="FAD/NAD(P)-binding domain"/>
    <property type="match status" value="2"/>
</dbReference>
<feature type="region of interest" description="Disordered" evidence="22">
    <location>
        <begin position="437"/>
        <end position="490"/>
    </location>
</feature>
<dbReference type="Pfam" id="PF07992">
    <property type="entry name" value="Pyr_redox_2"/>
    <property type="match status" value="1"/>
</dbReference>
<dbReference type="NCBIfam" id="TIGR01421">
    <property type="entry name" value="gluta_reduc_1"/>
    <property type="match status" value="1"/>
</dbReference>
<dbReference type="PANTHER" id="PTHR42737">
    <property type="entry name" value="GLUTATHIONE REDUCTASE"/>
    <property type="match status" value="1"/>
</dbReference>
<dbReference type="SUPFAM" id="SSF51905">
    <property type="entry name" value="FAD/NAD(P)-binding domain"/>
    <property type="match status" value="1"/>
</dbReference>
<feature type="compositionally biased region" description="Basic and acidic residues" evidence="22">
    <location>
        <begin position="464"/>
        <end position="490"/>
    </location>
</feature>
<comment type="subunit">
    <text evidence="4">Homodimer.</text>
</comment>
<dbReference type="SUPFAM" id="SSF56112">
    <property type="entry name" value="Protein kinase-like (PK-like)"/>
    <property type="match status" value="1"/>
</dbReference>
<dbReference type="GO" id="GO:0034599">
    <property type="term" value="P:cellular response to oxidative stress"/>
    <property type="evidence" value="ECO:0007669"/>
    <property type="project" value="TreeGrafter"/>
</dbReference>
<dbReference type="CDD" id="cd05123">
    <property type="entry name" value="STKc_AGC"/>
    <property type="match status" value="1"/>
</dbReference>
<dbReference type="GO" id="GO:0045454">
    <property type="term" value="P:cell redox homeostasis"/>
    <property type="evidence" value="ECO:0007669"/>
    <property type="project" value="InterPro"/>
</dbReference>
<keyword evidence="7 21" id="KW-0963">Cytoplasm</keyword>
<keyword evidence="16 20" id="KW-0560">Oxidoreductase</keyword>
<evidence type="ECO:0000259" key="23">
    <source>
        <dbReference type="PROSITE" id="PS50011"/>
    </source>
</evidence>
<dbReference type="GO" id="GO:0006749">
    <property type="term" value="P:glutathione metabolic process"/>
    <property type="evidence" value="ECO:0007669"/>
    <property type="project" value="InterPro"/>
</dbReference>
<evidence type="ECO:0000256" key="4">
    <source>
        <dbReference type="ARBA" id="ARBA00011738"/>
    </source>
</evidence>
<dbReference type="STRING" id="1890683.A0A427YQU1"/>
<keyword evidence="17" id="KW-1015">Disulfide bond</keyword>
<feature type="compositionally biased region" description="Polar residues" evidence="22">
    <location>
        <begin position="852"/>
        <end position="864"/>
    </location>
</feature>
<gene>
    <name evidence="24" type="primary">GLR1</name>
    <name evidence="24" type="ORF">EHS25_007808</name>
</gene>
<keyword evidence="15 21" id="KW-0521">NADP</keyword>
<dbReference type="Gene3D" id="3.30.390.30">
    <property type="match status" value="1"/>
</dbReference>
<keyword evidence="8" id="KW-0723">Serine/threonine-protein kinase</keyword>
<organism evidence="24 25">
    <name type="scientific">Saitozyma podzolica</name>
    <dbReference type="NCBI Taxonomy" id="1890683"/>
    <lineage>
        <taxon>Eukaryota</taxon>
        <taxon>Fungi</taxon>
        <taxon>Dikarya</taxon>
        <taxon>Basidiomycota</taxon>
        <taxon>Agaricomycotina</taxon>
        <taxon>Tremellomycetes</taxon>
        <taxon>Tremellales</taxon>
        <taxon>Trimorphomycetaceae</taxon>
        <taxon>Saitozyma</taxon>
    </lineage>
</organism>
<dbReference type="SUPFAM" id="SSF55424">
    <property type="entry name" value="FAD/NAD-linked reductases, dimerisation (C-terminal) domain"/>
    <property type="match status" value="1"/>
</dbReference>
<dbReference type="InterPro" id="IPR045270">
    <property type="entry name" value="STKc_AGC"/>
</dbReference>
<dbReference type="EC" id="1.8.1.7" evidence="5 21"/>
<dbReference type="SMART" id="SM00220">
    <property type="entry name" value="S_TKc"/>
    <property type="match status" value="1"/>
</dbReference>
<dbReference type="Gene3D" id="3.30.200.20">
    <property type="entry name" value="Phosphorylase Kinase, domain 1"/>
    <property type="match status" value="1"/>
</dbReference>
<dbReference type="GO" id="GO:0004362">
    <property type="term" value="F:glutathione-disulfide reductase (NADPH) activity"/>
    <property type="evidence" value="ECO:0007669"/>
    <property type="project" value="UniProtKB-EC"/>
</dbReference>
<evidence type="ECO:0000256" key="22">
    <source>
        <dbReference type="SAM" id="MobiDB-lite"/>
    </source>
</evidence>
<evidence type="ECO:0000256" key="15">
    <source>
        <dbReference type="ARBA" id="ARBA00022857"/>
    </source>
</evidence>
<comment type="catalytic activity">
    <reaction evidence="21">
        <text>2 glutathione + NADP(+) = glutathione disulfide + NADPH + H(+)</text>
        <dbReference type="Rhea" id="RHEA:11740"/>
        <dbReference type="ChEBI" id="CHEBI:15378"/>
        <dbReference type="ChEBI" id="CHEBI:57783"/>
        <dbReference type="ChEBI" id="CHEBI:57925"/>
        <dbReference type="ChEBI" id="CHEBI:58297"/>
        <dbReference type="ChEBI" id="CHEBI:58349"/>
        <dbReference type="EC" id="1.8.1.7"/>
    </reaction>
</comment>
<evidence type="ECO:0000256" key="5">
    <source>
        <dbReference type="ARBA" id="ARBA00012607"/>
    </source>
</evidence>
<evidence type="ECO:0000256" key="7">
    <source>
        <dbReference type="ARBA" id="ARBA00022490"/>
    </source>
</evidence>
<dbReference type="InterPro" id="IPR004099">
    <property type="entry name" value="Pyr_nucl-diS_OxRdtase_dimer"/>
</dbReference>
<evidence type="ECO:0000313" key="25">
    <source>
        <dbReference type="Proteomes" id="UP000279259"/>
    </source>
</evidence>
<comment type="function">
    <text evidence="19 21">Catalyzes the reduction of glutathione disulfide (GSSG) to reduced glutathione (GSH). Constitutes the major mechanism to maintain a high GSH:GSSG ratio in the cytosol.</text>
</comment>
<dbReference type="PROSITE" id="PS00076">
    <property type="entry name" value="PYRIDINE_REDOX_1"/>
    <property type="match status" value="1"/>
</dbReference>
<dbReference type="InterPro" id="IPR012999">
    <property type="entry name" value="Pyr_OxRdtase_I_AS"/>
</dbReference>
<evidence type="ECO:0000256" key="18">
    <source>
        <dbReference type="ARBA" id="ARBA00023284"/>
    </source>
</evidence>
<name>A0A427YQU1_9TREE</name>
<comment type="cofactor">
    <cofactor evidence="1 21">
        <name>FAD</name>
        <dbReference type="ChEBI" id="CHEBI:57692"/>
    </cofactor>
</comment>
<keyword evidence="10" id="KW-0808">Transferase</keyword>
<accession>A0A427YQU1</accession>
<dbReference type="InterPro" id="IPR016156">
    <property type="entry name" value="FAD/NAD-linked_Rdtase_dimer_sf"/>
</dbReference>
<evidence type="ECO:0000256" key="3">
    <source>
        <dbReference type="ARBA" id="ARBA00007532"/>
    </source>
</evidence>
<dbReference type="FunFam" id="3.30.390.30:FF:000003">
    <property type="entry name" value="Glutathione reductase"/>
    <property type="match status" value="1"/>
</dbReference>
<evidence type="ECO:0000313" key="24">
    <source>
        <dbReference type="EMBL" id="RSH93452.1"/>
    </source>
</evidence>
<dbReference type="Proteomes" id="UP000279259">
    <property type="component" value="Unassembled WGS sequence"/>
</dbReference>
<dbReference type="PRINTS" id="PR00368">
    <property type="entry name" value="FADPNR"/>
</dbReference>
<dbReference type="Pfam" id="PF02852">
    <property type="entry name" value="Pyr_redox_dim"/>
    <property type="match status" value="1"/>
</dbReference>
<feature type="compositionally biased region" description="Low complexity" evidence="22">
    <location>
        <begin position="642"/>
        <end position="664"/>
    </location>
</feature>
<dbReference type="GO" id="GO:0005829">
    <property type="term" value="C:cytosol"/>
    <property type="evidence" value="ECO:0007669"/>
    <property type="project" value="TreeGrafter"/>
</dbReference>
<dbReference type="PROSITE" id="PS50011">
    <property type="entry name" value="PROTEIN_KINASE_DOM"/>
    <property type="match status" value="1"/>
</dbReference>
<feature type="region of interest" description="Disordered" evidence="22">
    <location>
        <begin position="978"/>
        <end position="1004"/>
    </location>
</feature>
<dbReference type="GO" id="GO:0004674">
    <property type="term" value="F:protein serine/threonine kinase activity"/>
    <property type="evidence" value="ECO:0007669"/>
    <property type="project" value="UniProtKB-KW"/>
</dbReference>
<dbReference type="InterPro" id="IPR023753">
    <property type="entry name" value="FAD/NAD-binding_dom"/>
</dbReference>
<dbReference type="GO" id="GO:0050660">
    <property type="term" value="F:flavin adenine dinucleotide binding"/>
    <property type="evidence" value="ECO:0007669"/>
    <property type="project" value="InterPro"/>
</dbReference>
<evidence type="ECO:0000256" key="6">
    <source>
        <dbReference type="ARBA" id="ARBA00017111"/>
    </source>
</evidence>
<dbReference type="InterPro" id="IPR036188">
    <property type="entry name" value="FAD/NAD-bd_sf"/>
</dbReference>
<proteinExistence type="inferred from homology"/>
<comment type="similarity">
    <text evidence="3 20">Belongs to the class-I pyridine nucleotide-disulfide oxidoreductase family.</text>
</comment>
<evidence type="ECO:0000256" key="19">
    <source>
        <dbReference type="ARBA" id="ARBA00056905"/>
    </source>
</evidence>
<keyword evidence="18 20" id="KW-0676">Redox-active center</keyword>
<sequence>MSLGTTNDTTRRTRSSDTSWISRSSARGVASKRGVPRLEDFELIRVVGKGCAGRVLLVRHSTNHTVHAMKAISKRSVLTFDELPHTLAELSILRRMAVYEPDNQFISRLHYAFTDRENFYFVMEFYPGGDLATQMEIHGRLGHHRTRFYAVDVTEGLEDLHRHGIIVRDLKPENILLNTKGHAVLADFGLAKEFNYRGDPQPMHVVTYPNRAADPEWAGRGAGSLRIDEKGRERVVVDRANSFVGTTEYLVDYSYAVDWWALGCIVLESLIGRPPFRKEEEEPPIVLYNRILLDPWDEMFSDPRLKGATPADYSIDPTTYHFIDALLQKDPMRRLTEPCVKEHPYFAFIDWDTVRRGEYEDPHELKLDPTTEYNTRYFPKLCLDEQPSVDMSEHQPDVYGNMYQGEKTPLNDDVAYQVAQERFWRELDGFRWSIDELEEEEEDDELEEEEEDDEVEDVEDEMEEAGKEAEQQHVQDQWREQEQQKQGEVEAKVDAEGVVREGALAKLEEDEAEGILERPTDGQMGYEEAVGALETYAQDQIPEDKGHQFGAALSRNDTFGVALAPKTSRAASVPLEEPVEESENTERGAVELAIDANLATEVVTPSALEKVPDSPTPHEASSPHQYPIVPVDVAAQEVTVPVPSPKVSPTSLPTGVSTLDLPSTFPLPPSLPPSPPAKSPFRPLSPKKAIASLPPGAQPALSKPVPILSPPPPRRDLPQPRHVALPSGLPGGGLSVSDMISIPSDGAGSANRIIRRHRQLPSIDSGPINRLSVELHGTITQLGDDDWEELEAGLGGMSSSIPSVPNGTNGHGQGVPPSSFFTRLRRKPSAINTSTGGSGLKRQAKSSDSSREGSPTKTSVTGTVGRQLFAQKSIENTKKALERFKVFPKLKKGGEGRERGTDRDLARDNEKEGVDWATVIAMATPVSWPIGSGPRLVPENRESFENLEKLVFLSIGNITVRRHLASLELEPPLSPLLRGPGTFGATPSRDGSSAGRGAKRTQTGSRTTIAPLAFARATRLTSTSPPSPSHLTFSRSFSVSRISRMPPLDKKQGEEAGEYDYFVIGGGSGGLASARRAGQYGKKVGLVEASPRLGGTCVNVGCVPKKLMWYTADVADTIRKAAAYGFGEDEGNAKVANKFDWPTFKHKRDAYIHRLNGIYERNLKNDRVDYHEGYASFLDPKTLQIETAQGEKYTVKSKVFTIAAGGRPTIPSDDEIPGASYGIDSDGFFELEQQPRRVAVVGAGYIAVELAGVFNTLNTETHLIIRYDQVLRTFDPMLSEVLVPYMEKTGMNIHKQSHVKKVEKTSSGSLLVHLDSSDKPLEVDVLLWSIGRHSNTEKLGCEEAEVKLSAKTGDVIVDEWQATSAPGIYAIGDVAGKALLTPVAIAAGRRLSNRLFGPKQFNKDKLSYDNIPSVVFSHPTIGSVGLSEPEAREKYGDDNVKIYKTSFKAMSFAMLDEEHKQPTAYKLVCVGEEEKVVGLHIIGEGSDEILQGFAVAIKMGATKQDFDDTVAIHPTSSEELVTMR</sequence>
<feature type="compositionally biased region" description="Pro residues" evidence="22">
    <location>
        <begin position="665"/>
        <end position="678"/>
    </location>
</feature>
<feature type="region of interest" description="Disordered" evidence="22">
    <location>
        <begin position="642"/>
        <end position="717"/>
    </location>
</feature>
<evidence type="ECO:0000256" key="12">
    <source>
        <dbReference type="ARBA" id="ARBA00022777"/>
    </source>
</evidence>
<dbReference type="InterPro" id="IPR006322">
    <property type="entry name" value="Glutathione_Rdtase_euk/bac"/>
</dbReference>
<dbReference type="Gene3D" id="1.10.510.10">
    <property type="entry name" value="Transferase(Phosphotransferase) domain 1"/>
    <property type="match status" value="1"/>
</dbReference>
<dbReference type="GO" id="GO:0050661">
    <property type="term" value="F:NADP binding"/>
    <property type="evidence" value="ECO:0007669"/>
    <property type="project" value="InterPro"/>
</dbReference>
<dbReference type="GO" id="GO:0005524">
    <property type="term" value="F:ATP binding"/>
    <property type="evidence" value="ECO:0007669"/>
    <property type="project" value="UniProtKB-KW"/>
</dbReference>
<evidence type="ECO:0000256" key="9">
    <source>
        <dbReference type="ARBA" id="ARBA00022630"/>
    </source>
</evidence>
<evidence type="ECO:0000256" key="13">
    <source>
        <dbReference type="ARBA" id="ARBA00022827"/>
    </source>
</evidence>
<dbReference type="PRINTS" id="PR00411">
    <property type="entry name" value="PNDRDTASEI"/>
</dbReference>
<evidence type="ECO:0000256" key="16">
    <source>
        <dbReference type="ARBA" id="ARBA00023002"/>
    </source>
</evidence>
<feature type="compositionally biased region" description="Polar residues" evidence="22">
    <location>
        <begin position="797"/>
        <end position="808"/>
    </location>
</feature>
<evidence type="ECO:0000256" key="1">
    <source>
        <dbReference type="ARBA" id="ARBA00001974"/>
    </source>
</evidence>
<feature type="compositionally biased region" description="Acidic residues" evidence="22">
    <location>
        <begin position="437"/>
        <end position="463"/>
    </location>
</feature>
<evidence type="ECO:0000256" key="20">
    <source>
        <dbReference type="RuleBase" id="RU003691"/>
    </source>
</evidence>
<dbReference type="FunFam" id="3.50.50.60:FF:000109">
    <property type="entry name" value="Glutathione reductase"/>
    <property type="match status" value="1"/>
</dbReference>
<keyword evidence="25" id="KW-1185">Reference proteome</keyword>
<keyword evidence="12" id="KW-0418">Kinase</keyword>
<comment type="caution">
    <text evidence="24">The sequence shown here is derived from an EMBL/GenBank/DDBJ whole genome shotgun (WGS) entry which is preliminary data.</text>
</comment>
<dbReference type="InterPro" id="IPR000719">
    <property type="entry name" value="Prot_kinase_dom"/>
</dbReference>
<evidence type="ECO:0000256" key="2">
    <source>
        <dbReference type="ARBA" id="ARBA00004496"/>
    </source>
</evidence>
<comment type="subcellular location">
    <subcellularLocation>
        <location evidence="2 21">Cytoplasm</location>
    </subcellularLocation>
</comment>
<keyword evidence="11" id="KW-0547">Nucleotide-binding</keyword>
<reference evidence="24 25" key="1">
    <citation type="submission" date="2018-11" db="EMBL/GenBank/DDBJ databases">
        <title>Genome sequence of Saitozyma podzolica DSM 27192.</title>
        <authorList>
            <person name="Aliyu H."/>
            <person name="Gorte O."/>
            <person name="Ochsenreither K."/>
        </authorList>
    </citation>
    <scope>NUCLEOTIDE SEQUENCE [LARGE SCALE GENOMIC DNA]</scope>
    <source>
        <strain evidence="24 25">DSM 27192</strain>
    </source>
</reference>
<dbReference type="InterPro" id="IPR011009">
    <property type="entry name" value="Kinase-like_dom_sf"/>
</dbReference>
<dbReference type="GO" id="GO:0005739">
    <property type="term" value="C:mitochondrion"/>
    <property type="evidence" value="ECO:0007669"/>
    <property type="project" value="TreeGrafter"/>
</dbReference>
<dbReference type="Pfam" id="PF00069">
    <property type="entry name" value="Pkinase"/>
    <property type="match status" value="1"/>
</dbReference>
<dbReference type="EMBL" id="RSCD01000004">
    <property type="protein sequence ID" value="RSH93452.1"/>
    <property type="molecule type" value="Genomic_DNA"/>
</dbReference>
<evidence type="ECO:0000256" key="21">
    <source>
        <dbReference type="RuleBase" id="RU365016"/>
    </source>
</evidence>
<feature type="region of interest" description="Disordered" evidence="22">
    <location>
        <begin position="1"/>
        <end position="20"/>
    </location>
</feature>
<keyword evidence="9 20" id="KW-0285">Flavoprotein</keyword>
<feature type="domain" description="Protein kinase" evidence="23">
    <location>
        <begin position="41"/>
        <end position="346"/>
    </location>
</feature>
<evidence type="ECO:0000256" key="8">
    <source>
        <dbReference type="ARBA" id="ARBA00022527"/>
    </source>
</evidence>
<evidence type="ECO:0000256" key="10">
    <source>
        <dbReference type="ARBA" id="ARBA00022679"/>
    </source>
</evidence>
<evidence type="ECO:0000256" key="14">
    <source>
        <dbReference type="ARBA" id="ARBA00022840"/>
    </source>
</evidence>
<evidence type="ECO:0000256" key="17">
    <source>
        <dbReference type="ARBA" id="ARBA00023157"/>
    </source>
</evidence>
<feature type="region of interest" description="Disordered" evidence="22">
    <location>
        <begin position="503"/>
        <end position="523"/>
    </location>
</feature>
<keyword evidence="14" id="KW-0067">ATP-binding</keyword>